<organism evidence="3 4">
    <name type="scientific">Bifidobacterium dolichotidis</name>
    <dbReference type="NCBI Taxonomy" id="2306976"/>
    <lineage>
        <taxon>Bacteria</taxon>
        <taxon>Bacillati</taxon>
        <taxon>Actinomycetota</taxon>
        <taxon>Actinomycetes</taxon>
        <taxon>Bifidobacteriales</taxon>
        <taxon>Bifidobacteriaceae</taxon>
        <taxon>Bifidobacterium</taxon>
    </lineage>
</organism>
<feature type="region of interest" description="Disordered" evidence="1">
    <location>
        <begin position="296"/>
        <end position="333"/>
    </location>
</feature>
<sequence>MGSDTPKARFDRVTDDGELEFSMGTQTFLIEVNDVLDRAILTAKQIQSDHIGEKPVNHTQTIPISQIQQLIRAGLDPHTVAERYNMDEALVRRFSQTVEREKNYAIQQFLNVAAPKESKVRTISEIIERTLAAIRVDRSQVHWSATRRALEPWHITATFTAGNHEIRAEWSWSAHNNAVTCLNSAARTLLGEQSEPVEPLLDEVDTMLKEAVSSSAQLPGDSARSARIELAVSSWTQQNDAPAEAAAQQLAQQSVQAAQSVDTPAIAAPQQAAALPASNTVASASTDTVELAATTPAVTQPQDAPANLSNADEQSEESSTNADNNADDAAAQDEQSVIAMRQMLDASADRAAENHVEQQAAPVSSDDAPTQDNLQQQPVSDTSAATEATTEPAATPAADQSTEQQAATPATTEHPEVHATPATVAEKVKHRPGRAHMPSWDEILFGGGE</sequence>
<dbReference type="GO" id="GO:0003677">
    <property type="term" value="F:DNA binding"/>
    <property type="evidence" value="ECO:0007669"/>
    <property type="project" value="UniProtKB-KW"/>
</dbReference>
<name>A0A430FSF4_9BIFI</name>
<dbReference type="NCBIfam" id="NF040712">
    <property type="entry name" value="SepH"/>
    <property type="match status" value="1"/>
</dbReference>
<feature type="compositionally biased region" description="Polar residues" evidence="1">
    <location>
        <begin position="367"/>
        <end position="379"/>
    </location>
</feature>
<dbReference type="AlphaFoldDB" id="A0A430FSF4"/>
<evidence type="ECO:0000313" key="4">
    <source>
        <dbReference type="Proteomes" id="UP000287609"/>
    </source>
</evidence>
<keyword evidence="4" id="KW-1185">Reference proteome</keyword>
<evidence type="ECO:0000259" key="2">
    <source>
        <dbReference type="Pfam" id="PF11268"/>
    </source>
</evidence>
<dbReference type="EMBL" id="QXGM01000001">
    <property type="protein sequence ID" value="RSX55789.1"/>
    <property type="molecule type" value="Genomic_DNA"/>
</dbReference>
<dbReference type="InterPro" id="IPR047682">
    <property type="entry name" value="SepH-like"/>
</dbReference>
<dbReference type="Pfam" id="PF11268">
    <property type="entry name" value="DUF3071"/>
    <property type="match status" value="1"/>
</dbReference>
<accession>A0A430FSF4</accession>
<keyword evidence="3" id="KW-0238">DNA-binding</keyword>
<comment type="caution">
    <text evidence="3">The sequence shown here is derived from an EMBL/GenBank/DDBJ whole genome shotgun (WGS) entry which is preliminary data.</text>
</comment>
<feature type="region of interest" description="Disordered" evidence="1">
    <location>
        <begin position="347"/>
        <end position="449"/>
    </location>
</feature>
<feature type="domain" description="DUF3071" evidence="2">
    <location>
        <begin position="8"/>
        <end position="172"/>
    </location>
</feature>
<reference evidence="3 4" key="1">
    <citation type="submission" date="2018-09" db="EMBL/GenBank/DDBJ databases">
        <title>Characterization of the phylogenetic diversity of five novel species belonging to the genus Bifidobacterium.</title>
        <authorList>
            <person name="Lugli G.A."/>
            <person name="Duranti S."/>
            <person name="Milani C."/>
        </authorList>
    </citation>
    <scope>NUCLEOTIDE SEQUENCE [LARGE SCALE GENOMIC DNA]</scope>
    <source>
        <strain evidence="3 4">2036B</strain>
    </source>
</reference>
<gene>
    <name evidence="3" type="ORF">D2E26_0352</name>
</gene>
<evidence type="ECO:0000256" key="1">
    <source>
        <dbReference type="SAM" id="MobiDB-lite"/>
    </source>
</evidence>
<dbReference type="InterPro" id="IPR021421">
    <property type="entry name" value="DUF3071"/>
</dbReference>
<feature type="compositionally biased region" description="Low complexity" evidence="1">
    <location>
        <begin position="380"/>
        <end position="412"/>
    </location>
</feature>
<feature type="compositionally biased region" description="Polar residues" evidence="1">
    <location>
        <begin position="296"/>
        <end position="320"/>
    </location>
</feature>
<dbReference type="Proteomes" id="UP000287609">
    <property type="component" value="Unassembled WGS sequence"/>
</dbReference>
<evidence type="ECO:0000313" key="3">
    <source>
        <dbReference type="EMBL" id="RSX55789.1"/>
    </source>
</evidence>
<protein>
    <submittedName>
        <fullName evidence="3">DNA-binding protein</fullName>
    </submittedName>
</protein>
<proteinExistence type="predicted"/>
<feature type="compositionally biased region" description="Basic and acidic residues" evidence="1">
    <location>
        <begin position="347"/>
        <end position="356"/>
    </location>
</feature>